<dbReference type="InterPro" id="IPR011701">
    <property type="entry name" value="MFS"/>
</dbReference>
<evidence type="ECO:0000313" key="28">
    <source>
        <dbReference type="EMBL" id="WXK80075.1"/>
    </source>
</evidence>
<evidence type="ECO:0000256" key="3">
    <source>
        <dbReference type="ARBA" id="ARBA00008335"/>
    </source>
</evidence>
<keyword evidence="4" id="KW-0813">Transport</keyword>
<feature type="transmembrane region" description="Helical" evidence="26">
    <location>
        <begin position="259"/>
        <end position="278"/>
    </location>
</feature>
<dbReference type="PANTHER" id="PTHR23512:SF3">
    <property type="entry name" value="MAJOR FACILITATOR SUPERFAMILY DOMAIN-CONTAINING PROTEIN 1"/>
    <property type="match status" value="1"/>
</dbReference>
<evidence type="ECO:0000256" key="21">
    <source>
        <dbReference type="ARBA" id="ARBA00044924"/>
    </source>
</evidence>
<dbReference type="Proteomes" id="UP001626628">
    <property type="component" value="Chromosome"/>
</dbReference>
<evidence type="ECO:0000256" key="24">
    <source>
        <dbReference type="ARBA" id="ARBA00045709"/>
    </source>
</evidence>
<evidence type="ECO:0000256" key="12">
    <source>
        <dbReference type="ARBA" id="ARBA00044884"/>
    </source>
</evidence>
<evidence type="ECO:0000256" key="8">
    <source>
        <dbReference type="ARBA" id="ARBA00023228"/>
    </source>
</evidence>
<evidence type="ECO:0000256" key="11">
    <source>
        <dbReference type="ARBA" id="ARBA00044881"/>
    </source>
</evidence>
<comment type="subunit">
    <text evidence="25">Homodimer. Interacts with lysosomal protein GLMP (via lumenal domain); the interaction starts while both proteins are still in the endoplasmic reticulum and is required for stabilization of MFSD1 in lysosomes but has no direct effect on its targeting to lysosomes or transporter activity.</text>
</comment>
<feature type="transmembrane region" description="Helical" evidence="26">
    <location>
        <begin position="79"/>
        <end position="98"/>
    </location>
</feature>
<dbReference type="PANTHER" id="PTHR23512">
    <property type="entry name" value="MAJOR FACILITATOR SUPERFAMILY DOMAIN-CONTAINING PROTEIN 1"/>
    <property type="match status" value="1"/>
</dbReference>
<comment type="catalytic activity">
    <reaction evidence="16">
        <text>L-arginyl-L-alpha-amino acid(out) = L-arginyl-L-alpha-amino acid(in)</text>
        <dbReference type="Rhea" id="RHEA:79371"/>
        <dbReference type="ChEBI" id="CHEBI:84315"/>
    </reaction>
</comment>
<name>A0ABZ2QUK8_9ACTN</name>
<evidence type="ECO:0000256" key="15">
    <source>
        <dbReference type="ARBA" id="ARBA00044898"/>
    </source>
</evidence>
<evidence type="ECO:0000256" key="23">
    <source>
        <dbReference type="ARBA" id="ARBA00045018"/>
    </source>
</evidence>
<accession>A0ABZ2QUK8</accession>
<evidence type="ECO:0000256" key="9">
    <source>
        <dbReference type="ARBA" id="ARBA00044876"/>
    </source>
</evidence>
<evidence type="ECO:0000256" key="17">
    <source>
        <dbReference type="ARBA" id="ARBA00044900"/>
    </source>
</evidence>
<dbReference type="InterPro" id="IPR052187">
    <property type="entry name" value="MFSD1"/>
</dbReference>
<evidence type="ECO:0000256" key="2">
    <source>
        <dbReference type="ARBA" id="ARBA00004651"/>
    </source>
</evidence>
<evidence type="ECO:0000313" key="29">
    <source>
        <dbReference type="Proteomes" id="UP001626628"/>
    </source>
</evidence>
<feature type="transmembrane region" description="Helical" evidence="26">
    <location>
        <begin position="349"/>
        <end position="372"/>
    </location>
</feature>
<feature type="transmembrane region" description="Helical" evidence="26">
    <location>
        <begin position="384"/>
        <end position="406"/>
    </location>
</feature>
<comment type="catalytic activity">
    <reaction evidence="11">
        <text>L-alpha-aminoacyl-L-arginine(out) = L-alpha-aminoacyl-L-arginine(in)</text>
        <dbReference type="Rhea" id="RHEA:79367"/>
        <dbReference type="ChEBI" id="CHEBI:229968"/>
    </reaction>
</comment>
<comment type="subcellular location">
    <subcellularLocation>
        <location evidence="2">Cell membrane</location>
        <topology evidence="2">Multi-pass membrane protein</topology>
    </subcellularLocation>
    <subcellularLocation>
        <location evidence="1">Lysosome membrane</location>
        <topology evidence="1">Multi-pass membrane protein</topology>
    </subcellularLocation>
</comment>
<comment type="catalytic activity">
    <reaction evidence="20">
        <text>L-alanyl-L-lysine(out) = L-alanyl-L-lysine(in)</text>
        <dbReference type="Rhea" id="RHEA:79415"/>
        <dbReference type="ChEBI" id="CHEBI:192470"/>
    </reaction>
</comment>
<dbReference type="InterPro" id="IPR036259">
    <property type="entry name" value="MFS_trans_sf"/>
</dbReference>
<keyword evidence="6 26" id="KW-1133">Transmembrane helix</keyword>
<comment type="catalytic activity">
    <reaction evidence="19">
        <text>L-histidyl-L-alpha-amino acid(out) = L-histidyl-L-alpha-amino acid(in)</text>
        <dbReference type="Rhea" id="RHEA:79379"/>
        <dbReference type="ChEBI" id="CHEBI:229964"/>
    </reaction>
</comment>
<dbReference type="InterPro" id="IPR005828">
    <property type="entry name" value="MFS_sugar_transport-like"/>
</dbReference>
<evidence type="ECO:0000256" key="10">
    <source>
        <dbReference type="ARBA" id="ARBA00044878"/>
    </source>
</evidence>
<comment type="catalytic activity">
    <reaction evidence="14">
        <text>L-alpha-aminoacyl-L-lysine(out) = L-alpha-aminoacyl-L-lysine(in)</text>
        <dbReference type="Rhea" id="RHEA:79383"/>
        <dbReference type="ChEBI" id="CHEBI:229966"/>
    </reaction>
</comment>
<evidence type="ECO:0000256" key="5">
    <source>
        <dbReference type="ARBA" id="ARBA00022692"/>
    </source>
</evidence>
<evidence type="ECO:0000259" key="27">
    <source>
        <dbReference type="PROSITE" id="PS50850"/>
    </source>
</evidence>
<dbReference type="InterPro" id="IPR020846">
    <property type="entry name" value="MFS_dom"/>
</dbReference>
<evidence type="ECO:0000256" key="13">
    <source>
        <dbReference type="ARBA" id="ARBA00044891"/>
    </source>
</evidence>
<feature type="transmembrane region" description="Helical" evidence="26">
    <location>
        <begin position="12"/>
        <end position="30"/>
    </location>
</feature>
<dbReference type="RefSeq" id="WP_407288234.1">
    <property type="nucleotide sequence ID" value="NZ_CP147982.1"/>
</dbReference>
<comment type="function">
    <text evidence="24">Lysosomal dipeptide uniporter that selectively exports lysine, arginine or histidine-containing dipeptides with a net positive charge from the lysosome lumen into the cytosol. Could play a role in a specific type of protein O-glycosylation indirectly regulating macrophages migration and tissue invasion. Also essential for liver homeostasis.</text>
</comment>
<feature type="transmembrane region" description="Helical" evidence="26">
    <location>
        <begin position="222"/>
        <end position="239"/>
    </location>
</feature>
<feature type="transmembrane region" description="Helical" evidence="26">
    <location>
        <begin position="290"/>
        <end position="311"/>
    </location>
</feature>
<keyword evidence="8" id="KW-0458">Lysosome</keyword>
<dbReference type="InterPro" id="IPR005829">
    <property type="entry name" value="Sugar_transporter_CS"/>
</dbReference>
<evidence type="ECO:0000256" key="16">
    <source>
        <dbReference type="ARBA" id="ARBA00044899"/>
    </source>
</evidence>
<dbReference type="Gene3D" id="1.20.1250.20">
    <property type="entry name" value="MFS general substrate transporter like domains"/>
    <property type="match status" value="2"/>
</dbReference>
<feature type="transmembrane region" description="Helical" evidence="26">
    <location>
        <begin position="104"/>
        <end position="123"/>
    </location>
</feature>
<comment type="catalytic activity">
    <reaction evidence="10">
        <text>L-histidyl-glycine(out) = L-histidyl-glycine(in)</text>
        <dbReference type="Rhea" id="RHEA:79395"/>
        <dbReference type="ChEBI" id="CHEBI:229957"/>
    </reaction>
</comment>
<feature type="transmembrane region" description="Helical" evidence="26">
    <location>
        <begin position="317"/>
        <end position="337"/>
    </location>
</feature>
<keyword evidence="29" id="KW-1185">Reference proteome</keyword>
<evidence type="ECO:0000256" key="19">
    <source>
        <dbReference type="ARBA" id="ARBA00044912"/>
    </source>
</evidence>
<evidence type="ECO:0000256" key="1">
    <source>
        <dbReference type="ARBA" id="ARBA00004155"/>
    </source>
</evidence>
<feature type="transmembrane region" description="Helical" evidence="26">
    <location>
        <begin position="166"/>
        <end position="188"/>
    </location>
</feature>
<feature type="transmembrane region" description="Helical" evidence="26">
    <location>
        <begin position="135"/>
        <end position="154"/>
    </location>
</feature>
<evidence type="ECO:0000256" key="14">
    <source>
        <dbReference type="ARBA" id="ARBA00044893"/>
    </source>
</evidence>
<dbReference type="Pfam" id="PF00083">
    <property type="entry name" value="Sugar_tr"/>
    <property type="match status" value="1"/>
</dbReference>
<evidence type="ECO:0000256" key="7">
    <source>
        <dbReference type="ARBA" id="ARBA00023136"/>
    </source>
</evidence>
<reference evidence="28 29" key="1">
    <citation type="submission" date="2024-03" db="EMBL/GenBank/DDBJ databases">
        <title>The complete genome of Streptomyces sirii sp.nov.</title>
        <authorList>
            <person name="Zakalyukina Y.V."/>
            <person name="Belik A.R."/>
            <person name="Biryukov M.V."/>
            <person name="Baturina O.A."/>
            <person name="Kabilov M.R."/>
        </authorList>
    </citation>
    <scope>NUCLEOTIDE SEQUENCE [LARGE SCALE GENOMIC DNA]</scope>
    <source>
        <strain evidence="28 29">BP-8</strain>
    </source>
</reference>
<protein>
    <recommendedName>
        <fullName evidence="22">Lysosomal dipeptide transporter MFSD1</fullName>
    </recommendedName>
    <alternativeName>
        <fullName evidence="23">Major facilitator superfamily domain-containing protein 1</fullName>
    </alternativeName>
</protein>
<evidence type="ECO:0000256" key="20">
    <source>
        <dbReference type="ARBA" id="ARBA00044919"/>
    </source>
</evidence>
<comment type="catalytic activity">
    <reaction evidence="15">
        <text>L-aspartyl-L-lysine(out) = L-aspartyl-L-lysine(in)</text>
        <dbReference type="Rhea" id="RHEA:79411"/>
        <dbReference type="ChEBI" id="CHEBI:229953"/>
    </reaction>
</comment>
<proteinExistence type="inferred from homology"/>
<feature type="transmembrane region" description="Helical" evidence="26">
    <location>
        <begin position="50"/>
        <end position="72"/>
    </location>
</feature>
<organism evidence="28 29">
    <name type="scientific">Streptomyces sirii</name>
    <dbReference type="NCBI Taxonomy" id="3127701"/>
    <lineage>
        <taxon>Bacteria</taxon>
        <taxon>Bacillati</taxon>
        <taxon>Actinomycetota</taxon>
        <taxon>Actinomycetes</taxon>
        <taxon>Kitasatosporales</taxon>
        <taxon>Streptomycetaceae</taxon>
        <taxon>Streptomyces</taxon>
    </lineage>
</organism>
<comment type="catalytic activity">
    <reaction evidence="18">
        <text>L-arginyl-glycine(out) = L-arginyl-glycine(in)</text>
        <dbReference type="Rhea" id="RHEA:79391"/>
        <dbReference type="ChEBI" id="CHEBI:229955"/>
    </reaction>
</comment>
<feature type="domain" description="Major facilitator superfamily (MFS) profile" evidence="27">
    <location>
        <begin position="13"/>
        <end position="413"/>
    </location>
</feature>
<evidence type="ECO:0000256" key="6">
    <source>
        <dbReference type="ARBA" id="ARBA00022989"/>
    </source>
</evidence>
<comment type="catalytic activity">
    <reaction evidence="13">
        <text>L-lysyl-L-alpha-amino acid(out) = L-lysyl-L-alpha-amino acid(in)</text>
        <dbReference type="Rhea" id="RHEA:79387"/>
        <dbReference type="ChEBI" id="CHEBI:229965"/>
    </reaction>
</comment>
<keyword evidence="7 26" id="KW-0472">Membrane</keyword>
<comment type="catalytic activity">
    <reaction evidence="17">
        <text>L-lysyl-L-lysine(out) = L-lysyl-L-lysine(in)</text>
        <dbReference type="Rhea" id="RHEA:79403"/>
        <dbReference type="ChEBI" id="CHEBI:229956"/>
    </reaction>
</comment>
<evidence type="ECO:0000256" key="26">
    <source>
        <dbReference type="SAM" id="Phobius"/>
    </source>
</evidence>
<dbReference type="SUPFAM" id="SSF103473">
    <property type="entry name" value="MFS general substrate transporter"/>
    <property type="match status" value="1"/>
</dbReference>
<evidence type="ECO:0000256" key="4">
    <source>
        <dbReference type="ARBA" id="ARBA00022448"/>
    </source>
</evidence>
<gene>
    <name evidence="28" type="ORF">WAB15_31010</name>
</gene>
<keyword evidence="5 26" id="KW-0812">Transmembrane</keyword>
<dbReference type="Pfam" id="PF07690">
    <property type="entry name" value="MFS_1"/>
    <property type="match status" value="1"/>
</dbReference>
<comment type="catalytic activity">
    <reaction evidence="9">
        <text>L-lysyl-L-alanine(out) = L-lysyl-L-alanine(in)</text>
        <dbReference type="Rhea" id="RHEA:79399"/>
        <dbReference type="ChEBI" id="CHEBI:229954"/>
    </reaction>
</comment>
<evidence type="ECO:0000256" key="18">
    <source>
        <dbReference type="ARBA" id="ARBA00044903"/>
    </source>
</evidence>
<dbReference type="EMBL" id="CP147982">
    <property type="protein sequence ID" value="WXK80075.1"/>
    <property type="molecule type" value="Genomic_DNA"/>
</dbReference>
<evidence type="ECO:0000256" key="25">
    <source>
        <dbReference type="ARBA" id="ARBA00046376"/>
    </source>
</evidence>
<sequence length="434" mass="45648">MSADRRFHVMRWSGYTVLTACFLSGFFYRFAPATFAQSLSASLGASAAQLGVLAAWHFWVYTAAQIPAGLLVDRWGTRLCVAAGSFVTAMGAAAQATAHNLLQASLGPVLTGLGLSVVFVGVMKNNAVWFSARHYGAITGLTMLLANVGSVLAGSPSAWLLHHLSWRTIFASAAVISFLLAGSVVMLVRNRSDATAVPVPRPAGSSAGAWRSIRHVLGRRELWPVYWCTIGTNGTFYAFSGLWGVPVLTDGFHLSNSHAALYTTLALATYGIGSFVIGLVSDRLGRRKPLLLASSAAALAGWLLLGLAPWRPGWSGLALYLLVGLAAAQVTVSFATLKELVPNSISATVLAVANTGVFAASAVIQPLFGWIVDLTHPAAGQPDLHSYRLALLLPVAFSAVGLLGALRATETWCRNVPEEAPAPRTTQPAGPLTG</sequence>
<evidence type="ECO:0000256" key="22">
    <source>
        <dbReference type="ARBA" id="ARBA00044985"/>
    </source>
</evidence>
<comment type="catalytic activity">
    <reaction evidence="12">
        <text>L-alpha-aminoacyl-L-histidine(out) = L-alpha-aminoacyl-L-histidine(in)</text>
        <dbReference type="Rhea" id="RHEA:79375"/>
        <dbReference type="ChEBI" id="CHEBI:229967"/>
    </reaction>
</comment>
<dbReference type="PROSITE" id="PS00216">
    <property type="entry name" value="SUGAR_TRANSPORT_1"/>
    <property type="match status" value="1"/>
</dbReference>
<comment type="catalytic activity">
    <reaction evidence="21">
        <text>L-lysyl-glycine(out) = L-lysyl-glycine(in)</text>
        <dbReference type="Rhea" id="RHEA:79407"/>
        <dbReference type="ChEBI" id="CHEBI:191202"/>
    </reaction>
</comment>
<dbReference type="PROSITE" id="PS50850">
    <property type="entry name" value="MFS"/>
    <property type="match status" value="1"/>
</dbReference>
<comment type="similarity">
    <text evidence="3">Belongs to the major facilitator superfamily.</text>
</comment>